<evidence type="ECO:0000313" key="2">
    <source>
        <dbReference type="Proteomes" id="UP000184420"/>
    </source>
</evidence>
<dbReference type="EMBL" id="FRBL01000007">
    <property type="protein sequence ID" value="SHM32443.1"/>
    <property type="molecule type" value="Genomic_DNA"/>
</dbReference>
<dbReference type="OrthoDB" id="9956430at2"/>
<dbReference type="RefSeq" id="WP_073084495.1">
    <property type="nucleotide sequence ID" value="NZ_FRBL01000007.1"/>
</dbReference>
<dbReference type="AlphaFoldDB" id="A0A1M7HVR6"/>
<evidence type="ECO:0000313" key="1">
    <source>
        <dbReference type="EMBL" id="SHM32443.1"/>
    </source>
</evidence>
<proteinExistence type="predicted"/>
<name>A0A1M7HVR6_9BACT</name>
<accession>A0A1M7HVR6</accession>
<keyword evidence="2" id="KW-1185">Reference proteome</keyword>
<protein>
    <submittedName>
        <fullName evidence="1">Uncharacterized protein</fullName>
    </submittedName>
</protein>
<dbReference type="Proteomes" id="UP000184420">
    <property type="component" value="Unassembled WGS sequence"/>
</dbReference>
<reference evidence="1 2" key="1">
    <citation type="submission" date="2016-11" db="EMBL/GenBank/DDBJ databases">
        <authorList>
            <person name="Jaros S."/>
            <person name="Januszkiewicz K."/>
            <person name="Wedrychowicz H."/>
        </authorList>
    </citation>
    <scope>NUCLEOTIDE SEQUENCE [LARGE SCALE GENOMIC DNA]</scope>
    <source>
        <strain evidence="1 2">DSM 27406</strain>
    </source>
</reference>
<gene>
    <name evidence="1" type="ORF">SAMN05444266_107394</name>
</gene>
<organism evidence="1 2">
    <name type="scientific">Chitinophaga jiangningensis</name>
    <dbReference type="NCBI Taxonomy" id="1419482"/>
    <lineage>
        <taxon>Bacteria</taxon>
        <taxon>Pseudomonadati</taxon>
        <taxon>Bacteroidota</taxon>
        <taxon>Chitinophagia</taxon>
        <taxon>Chitinophagales</taxon>
        <taxon>Chitinophagaceae</taxon>
        <taxon>Chitinophaga</taxon>
    </lineage>
</organism>
<sequence>MFPQYRKIAVKYGSNVLYVEGTRDQPVHSYSFEIDYHGAKGRIRVSWENHEQDFSNNYKPIRDLLWILDLLKGRNKRFSTTRKEYNYSTEIFFELPNNELFLDVGPRSIYRRFMQGFTGREIKTTPGFIGKGLHIYCNKDRETFKTALFRLLELHKSENLYLTTSYQDAITTKHNLYLRVGSFYKTEQALETLLSNCHQLLMTMTTGVKS</sequence>